<feature type="domain" description="Retrotransposon gag" evidence="1">
    <location>
        <begin position="8"/>
        <end position="73"/>
    </location>
</feature>
<keyword evidence="3" id="KW-1185">Reference proteome</keyword>
<dbReference type="GeneID" id="89949559"/>
<proteinExistence type="predicted"/>
<gene>
    <name evidence="2" type="ORF">ATC70_005873</name>
</gene>
<sequence>MVAKQGRLTWSEFRTAVINKYGRSSIDMRDAAREQLERLVHQQGEAFNQFVDKFQQLRNQAEIQDEDCIVRYLIKALPEELANYTKYSLNTNSNKEEITVDLVANKITAIYNALFKDKWEREREKATPVTSSASILNNNSASKCLGYRSSLRGKCIRRRILHKRI</sequence>
<accession>A0AAN7DBL7</accession>
<dbReference type="Proteomes" id="UP001304243">
    <property type="component" value="Unassembled WGS sequence"/>
</dbReference>
<organism evidence="2 3">
    <name type="scientific">Mucor velutinosus</name>
    <dbReference type="NCBI Taxonomy" id="708070"/>
    <lineage>
        <taxon>Eukaryota</taxon>
        <taxon>Fungi</taxon>
        <taxon>Fungi incertae sedis</taxon>
        <taxon>Mucoromycota</taxon>
        <taxon>Mucoromycotina</taxon>
        <taxon>Mucoromycetes</taxon>
        <taxon>Mucorales</taxon>
        <taxon>Mucorineae</taxon>
        <taxon>Mucoraceae</taxon>
        <taxon>Mucor</taxon>
    </lineage>
</organism>
<evidence type="ECO:0000313" key="2">
    <source>
        <dbReference type="EMBL" id="KAK4513867.1"/>
    </source>
</evidence>
<evidence type="ECO:0000313" key="3">
    <source>
        <dbReference type="Proteomes" id="UP001304243"/>
    </source>
</evidence>
<dbReference type="RefSeq" id="XP_064680533.1">
    <property type="nucleotide sequence ID" value="XM_064825156.1"/>
</dbReference>
<dbReference type="AlphaFoldDB" id="A0AAN7DBL7"/>
<dbReference type="InterPro" id="IPR005162">
    <property type="entry name" value="Retrotrans_gag_dom"/>
</dbReference>
<comment type="caution">
    <text evidence="2">The sequence shown here is derived from an EMBL/GenBank/DDBJ whole genome shotgun (WGS) entry which is preliminary data.</text>
</comment>
<protein>
    <recommendedName>
        <fullName evidence="1">Retrotransposon gag domain-containing protein</fullName>
    </recommendedName>
</protein>
<evidence type="ECO:0000259" key="1">
    <source>
        <dbReference type="Pfam" id="PF03732"/>
    </source>
</evidence>
<dbReference type="Pfam" id="PF03732">
    <property type="entry name" value="Retrotrans_gag"/>
    <property type="match status" value="1"/>
</dbReference>
<reference evidence="2 3" key="1">
    <citation type="submission" date="2022-11" db="EMBL/GenBank/DDBJ databases">
        <title>Mucor velutinosus strain NIH1002 WGS.</title>
        <authorList>
            <person name="Subramanian P."/>
            <person name="Mullikin J.C."/>
            <person name="Segre J.A."/>
            <person name="Zelazny A.M."/>
        </authorList>
    </citation>
    <scope>NUCLEOTIDE SEQUENCE [LARGE SCALE GENOMIC DNA]</scope>
    <source>
        <strain evidence="2 3">NIH1002</strain>
    </source>
</reference>
<name>A0AAN7DBL7_9FUNG</name>
<dbReference type="EMBL" id="JASEJX010000016">
    <property type="protein sequence ID" value="KAK4513867.1"/>
    <property type="molecule type" value="Genomic_DNA"/>
</dbReference>